<dbReference type="InterPro" id="IPR029044">
    <property type="entry name" value="Nucleotide-diphossugar_trans"/>
</dbReference>
<dbReference type="Pfam" id="PF00535">
    <property type="entry name" value="Glycos_transf_2"/>
    <property type="match status" value="1"/>
</dbReference>
<name>A0ABV7K4S9_9HYPH</name>
<protein>
    <submittedName>
        <fullName evidence="2">Glycosyltransferase family 2 protein</fullName>
        <ecNumber evidence="2">2.4.-.-</ecNumber>
    </submittedName>
</protein>
<dbReference type="CDD" id="cd06433">
    <property type="entry name" value="GT_2_WfgS_like"/>
    <property type="match status" value="1"/>
</dbReference>
<accession>A0ABV7K4S9</accession>
<keyword evidence="2" id="KW-0328">Glycosyltransferase</keyword>
<evidence type="ECO:0000313" key="3">
    <source>
        <dbReference type="Proteomes" id="UP001595583"/>
    </source>
</evidence>
<dbReference type="SUPFAM" id="SSF53448">
    <property type="entry name" value="Nucleotide-diphospho-sugar transferases"/>
    <property type="match status" value="1"/>
</dbReference>
<keyword evidence="3" id="KW-1185">Reference proteome</keyword>
<reference evidence="3" key="1">
    <citation type="journal article" date="2019" name="Int. J. Syst. Evol. Microbiol.">
        <title>The Global Catalogue of Microorganisms (GCM) 10K type strain sequencing project: providing services to taxonomists for standard genome sequencing and annotation.</title>
        <authorList>
            <consortium name="The Broad Institute Genomics Platform"/>
            <consortium name="The Broad Institute Genome Sequencing Center for Infectious Disease"/>
            <person name="Wu L."/>
            <person name="Ma J."/>
        </authorList>
    </citation>
    <scope>NUCLEOTIDE SEQUENCE [LARGE SCALE GENOMIC DNA]</scope>
    <source>
        <strain evidence="3">KCTC 52165</strain>
    </source>
</reference>
<evidence type="ECO:0000313" key="2">
    <source>
        <dbReference type="EMBL" id="MFC3205338.1"/>
    </source>
</evidence>
<organism evidence="2 3">
    <name type="scientific">Aquamicrobium soli</name>
    <dbReference type="NCBI Taxonomy" id="1811518"/>
    <lineage>
        <taxon>Bacteria</taxon>
        <taxon>Pseudomonadati</taxon>
        <taxon>Pseudomonadota</taxon>
        <taxon>Alphaproteobacteria</taxon>
        <taxon>Hyphomicrobiales</taxon>
        <taxon>Phyllobacteriaceae</taxon>
        <taxon>Aquamicrobium</taxon>
    </lineage>
</organism>
<dbReference type="GO" id="GO:0016757">
    <property type="term" value="F:glycosyltransferase activity"/>
    <property type="evidence" value="ECO:0007669"/>
    <property type="project" value="UniProtKB-KW"/>
</dbReference>
<dbReference type="Proteomes" id="UP001595583">
    <property type="component" value="Unassembled WGS sequence"/>
</dbReference>
<dbReference type="EC" id="2.4.-.-" evidence="2"/>
<dbReference type="PANTHER" id="PTHR43685:SF2">
    <property type="entry name" value="GLYCOSYLTRANSFERASE 2-LIKE DOMAIN-CONTAINING PROTEIN"/>
    <property type="match status" value="1"/>
</dbReference>
<evidence type="ECO:0000259" key="1">
    <source>
        <dbReference type="Pfam" id="PF00535"/>
    </source>
</evidence>
<dbReference type="PANTHER" id="PTHR43685">
    <property type="entry name" value="GLYCOSYLTRANSFERASE"/>
    <property type="match status" value="1"/>
</dbReference>
<dbReference type="RefSeq" id="WP_378218723.1">
    <property type="nucleotide sequence ID" value="NZ_JBHRTK010000004.1"/>
</dbReference>
<comment type="caution">
    <text evidence="2">The sequence shown here is derived from an EMBL/GenBank/DDBJ whole genome shotgun (WGS) entry which is preliminary data.</text>
</comment>
<sequence length="269" mass="30601">MHWHQDLECSDFFQPQDVGIVKISIITAVYNREATIAQAISSVKNQTHADVEHLIIDGASRDGTLAAIEVAWHDRMRFVSEPDEGIYDALNKGIALATGDVVGMMHSDDFFVHDEVLAKVAAAFGKADIMAVYGDLDYVMAEDETRVVRHWRSGTYSPKKLRRGWMPPHPTLFLRREVFERQGLYDMSFRIAADYEAILRYFSREDLRPVYIPEVLVKMRLGGASNRSLMQILHKSREDYRALRKNGIGGLSALAWKNLSKLGQFVVRE</sequence>
<gene>
    <name evidence="2" type="ORF">ACFOHJ_03870</name>
</gene>
<dbReference type="InterPro" id="IPR050834">
    <property type="entry name" value="Glycosyltransf_2"/>
</dbReference>
<feature type="domain" description="Glycosyltransferase 2-like" evidence="1">
    <location>
        <begin position="24"/>
        <end position="165"/>
    </location>
</feature>
<dbReference type="Gene3D" id="3.90.550.10">
    <property type="entry name" value="Spore Coat Polysaccharide Biosynthesis Protein SpsA, Chain A"/>
    <property type="match status" value="1"/>
</dbReference>
<keyword evidence="2" id="KW-0808">Transferase</keyword>
<dbReference type="InterPro" id="IPR001173">
    <property type="entry name" value="Glyco_trans_2-like"/>
</dbReference>
<proteinExistence type="predicted"/>
<dbReference type="EMBL" id="JBHRTK010000004">
    <property type="protein sequence ID" value="MFC3205338.1"/>
    <property type="molecule type" value="Genomic_DNA"/>
</dbReference>